<protein>
    <submittedName>
        <fullName evidence="1">Type II toxin-antitoxin system HicA family toxin</fullName>
    </submittedName>
</protein>
<dbReference type="RefSeq" id="WP_138097662.1">
    <property type="nucleotide sequence ID" value="NZ_CP040428.1"/>
</dbReference>
<organism evidence="1 2">
    <name type="scientific">Jejubacter calystegiae</name>
    <dbReference type="NCBI Taxonomy" id="2579935"/>
    <lineage>
        <taxon>Bacteria</taxon>
        <taxon>Pseudomonadati</taxon>
        <taxon>Pseudomonadota</taxon>
        <taxon>Gammaproteobacteria</taxon>
        <taxon>Enterobacterales</taxon>
        <taxon>Enterobacteriaceae</taxon>
        <taxon>Jejubacter</taxon>
    </lineage>
</organism>
<dbReference type="EMBL" id="CP040428">
    <property type="protein sequence ID" value="QCT21506.1"/>
    <property type="molecule type" value="Genomic_DNA"/>
</dbReference>
<evidence type="ECO:0000313" key="2">
    <source>
        <dbReference type="Proteomes" id="UP000302163"/>
    </source>
</evidence>
<dbReference type="Pfam" id="PF07927">
    <property type="entry name" value="HicA_toxin"/>
    <property type="match status" value="1"/>
</dbReference>
<dbReference type="Proteomes" id="UP000302163">
    <property type="component" value="Chromosome"/>
</dbReference>
<dbReference type="AlphaFoldDB" id="A0A4P8YN34"/>
<reference evidence="1 2" key="1">
    <citation type="submission" date="2019-05" db="EMBL/GenBank/DDBJ databases">
        <title>Complete genome sequence of Izhakiella calystegiae KSNA2, an endophyte isolated from beach morning glory (Calystegia soldanella).</title>
        <authorList>
            <person name="Jiang L."/>
            <person name="Jeong J.C."/>
            <person name="Kim C.Y."/>
            <person name="Kim D.H."/>
            <person name="Kim S.W."/>
            <person name="Lee j."/>
        </authorList>
    </citation>
    <scope>NUCLEOTIDE SEQUENCE [LARGE SCALE GENOMIC DNA]</scope>
    <source>
        <strain evidence="1 2">KSNA2</strain>
    </source>
</reference>
<dbReference type="InterPro" id="IPR012933">
    <property type="entry name" value="HicA_mRNA_interferase"/>
</dbReference>
<name>A0A4P8YN34_9ENTR</name>
<dbReference type="KEGG" id="izh:FEM41_18535"/>
<proteinExistence type="predicted"/>
<dbReference type="OrthoDB" id="73001at2"/>
<sequence>MNKRHQKTLSDLFKHPVSGSIKWSEIESLFIALGAEIHEREGSRIAVLLRGEKRIFHRPHPRPTTDKGAVNAIRIWLDVLGIRP</sequence>
<accession>A0A4P8YN34</accession>
<evidence type="ECO:0000313" key="1">
    <source>
        <dbReference type="EMBL" id="QCT21506.1"/>
    </source>
</evidence>
<dbReference type="GO" id="GO:0003729">
    <property type="term" value="F:mRNA binding"/>
    <property type="evidence" value="ECO:0007669"/>
    <property type="project" value="InterPro"/>
</dbReference>
<gene>
    <name evidence="1" type="ORF">FEM41_18535</name>
</gene>
<keyword evidence="2" id="KW-1185">Reference proteome</keyword>